<dbReference type="Gene3D" id="3.40.50.300">
    <property type="entry name" value="P-loop containing nucleotide triphosphate hydrolases"/>
    <property type="match status" value="1"/>
</dbReference>
<dbReference type="InterPro" id="IPR050628">
    <property type="entry name" value="SNF2_RAD54_helicase_TF"/>
</dbReference>
<feature type="domain" description="Helicase C-terminal" evidence="6">
    <location>
        <begin position="467"/>
        <end position="628"/>
    </location>
</feature>
<dbReference type="CDD" id="cd18793">
    <property type="entry name" value="SF2_C_SNF"/>
    <property type="match status" value="1"/>
</dbReference>
<dbReference type="Proteomes" id="UP000030706">
    <property type="component" value="Unassembled WGS sequence"/>
</dbReference>
<dbReference type="GO" id="GO:0005634">
    <property type="term" value="C:nucleus"/>
    <property type="evidence" value="ECO:0007669"/>
    <property type="project" value="TreeGrafter"/>
</dbReference>
<reference evidence="7 8" key="1">
    <citation type="journal article" date="2014" name="BMC Genomics">
        <title>Genome sequencing of four Aureobasidium pullulans varieties: biotechnological potential, stress tolerance, and description of new species.</title>
        <authorList>
            <person name="Gostin Ar C."/>
            <person name="Ohm R.A."/>
            <person name="Kogej T."/>
            <person name="Sonjak S."/>
            <person name="Turk M."/>
            <person name="Zajc J."/>
            <person name="Zalar P."/>
            <person name="Grube M."/>
            <person name="Sun H."/>
            <person name="Han J."/>
            <person name="Sharma A."/>
            <person name="Chiniquy J."/>
            <person name="Ngan C.Y."/>
            <person name="Lipzen A."/>
            <person name="Barry K."/>
            <person name="Grigoriev I.V."/>
            <person name="Gunde-Cimerman N."/>
        </authorList>
    </citation>
    <scope>NUCLEOTIDE SEQUENCE [LARGE SCALE GENOMIC DNA]</scope>
    <source>
        <strain evidence="7 8">EXF-150</strain>
    </source>
</reference>
<keyword evidence="3" id="KW-0347">Helicase</keyword>
<keyword evidence="1" id="KW-0547">Nucleotide-binding</keyword>
<dbReference type="SMART" id="SM00490">
    <property type="entry name" value="HELICc"/>
    <property type="match status" value="1"/>
</dbReference>
<dbReference type="OrthoDB" id="1699231at2759"/>
<feature type="domain" description="Helicase ATP-binding" evidence="5">
    <location>
        <begin position="20"/>
        <end position="229"/>
    </location>
</feature>
<keyword evidence="4" id="KW-0067">ATP-binding</keyword>
<dbReference type="InterPro" id="IPR027417">
    <property type="entry name" value="P-loop_NTPase"/>
</dbReference>
<dbReference type="Pfam" id="PF00271">
    <property type="entry name" value="Helicase_C"/>
    <property type="match status" value="1"/>
</dbReference>
<evidence type="ECO:0000256" key="2">
    <source>
        <dbReference type="ARBA" id="ARBA00022801"/>
    </source>
</evidence>
<evidence type="ECO:0000256" key="1">
    <source>
        <dbReference type="ARBA" id="ARBA00022741"/>
    </source>
</evidence>
<dbReference type="GO" id="GO:0005524">
    <property type="term" value="F:ATP binding"/>
    <property type="evidence" value="ECO:0007669"/>
    <property type="project" value="UniProtKB-KW"/>
</dbReference>
<dbReference type="GO" id="GO:0008094">
    <property type="term" value="F:ATP-dependent activity, acting on DNA"/>
    <property type="evidence" value="ECO:0007669"/>
    <property type="project" value="TreeGrafter"/>
</dbReference>
<dbReference type="STRING" id="1043002.A0A074X5X3"/>
<accession>A0A074X5X3</accession>
<dbReference type="GO" id="GO:0004386">
    <property type="term" value="F:helicase activity"/>
    <property type="evidence" value="ECO:0007669"/>
    <property type="project" value="UniProtKB-KW"/>
</dbReference>
<dbReference type="InterPro" id="IPR000330">
    <property type="entry name" value="SNF2_N"/>
</dbReference>
<dbReference type="InterPro" id="IPR038718">
    <property type="entry name" value="SNF2-like_sf"/>
</dbReference>
<evidence type="ECO:0000313" key="8">
    <source>
        <dbReference type="Proteomes" id="UP000030706"/>
    </source>
</evidence>
<evidence type="ECO:0000256" key="4">
    <source>
        <dbReference type="ARBA" id="ARBA00022840"/>
    </source>
</evidence>
<dbReference type="CDD" id="cd18008">
    <property type="entry name" value="DEXDc_SHPRH-like"/>
    <property type="match status" value="1"/>
</dbReference>
<dbReference type="PANTHER" id="PTHR45626:SF17">
    <property type="entry name" value="HELICASE-LIKE TRANSCRIPTION FACTOR"/>
    <property type="match status" value="1"/>
</dbReference>
<dbReference type="InterPro" id="IPR049730">
    <property type="entry name" value="SNF2/RAD54-like_C"/>
</dbReference>
<dbReference type="HOGENOM" id="CLU_000315_3_3_1"/>
<dbReference type="GO" id="GO:0006281">
    <property type="term" value="P:DNA repair"/>
    <property type="evidence" value="ECO:0007669"/>
    <property type="project" value="TreeGrafter"/>
</dbReference>
<gene>
    <name evidence="7" type="ORF">M438DRAFT_325333</name>
</gene>
<dbReference type="InterPro" id="IPR014001">
    <property type="entry name" value="Helicase_ATP-bd"/>
</dbReference>
<dbReference type="AlphaFoldDB" id="A0A074X5X3"/>
<dbReference type="GeneID" id="40745394"/>
<organism evidence="7 8">
    <name type="scientific">Aureobasidium pullulans EXF-150</name>
    <dbReference type="NCBI Taxonomy" id="1043002"/>
    <lineage>
        <taxon>Eukaryota</taxon>
        <taxon>Fungi</taxon>
        <taxon>Dikarya</taxon>
        <taxon>Ascomycota</taxon>
        <taxon>Pezizomycotina</taxon>
        <taxon>Dothideomycetes</taxon>
        <taxon>Dothideomycetidae</taxon>
        <taxon>Dothideales</taxon>
        <taxon>Saccotheciaceae</taxon>
        <taxon>Aureobasidium</taxon>
    </lineage>
</organism>
<dbReference type="RefSeq" id="XP_029756970.1">
    <property type="nucleotide sequence ID" value="XM_029903088.1"/>
</dbReference>
<dbReference type="SUPFAM" id="SSF52540">
    <property type="entry name" value="P-loop containing nucleoside triphosphate hydrolases"/>
    <property type="match status" value="2"/>
</dbReference>
<proteinExistence type="predicted"/>
<dbReference type="PANTHER" id="PTHR45626">
    <property type="entry name" value="TRANSCRIPTION TERMINATION FACTOR 2-RELATED"/>
    <property type="match status" value="1"/>
</dbReference>
<dbReference type="GO" id="GO:0016787">
    <property type="term" value="F:hydrolase activity"/>
    <property type="evidence" value="ECO:0007669"/>
    <property type="project" value="UniProtKB-KW"/>
</dbReference>
<dbReference type="EMBL" id="KL584995">
    <property type="protein sequence ID" value="KEQ80783.1"/>
    <property type="molecule type" value="Genomic_DNA"/>
</dbReference>
<dbReference type="SMART" id="SM00487">
    <property type="entry name" value="DEXDc"/>
    <property type="match status" value="1"/>
</dbReference>
<evidence type="ECO:0000259" key="6">
    <source>
        <dbReference type="PROSITE" id="PS51194"/>
    </source>
</evidence>
<name>A0A074X5X3_AURPU</name>
<dbReference type="Pfam" id="PF00176">
    <property type="entry name" value="SNF2-rel_dom"/>
    <property type="match status" value="1"/>
</dbReference>
<evidence type="ECO:0000313" key="7">
    <source>
        <dbReference type="EMBL" id="KEQ80783.1"/>
    </source>
</evidence>
<keyword evidence="8" id="KW-1185">Reference proteome</keyword>
<dbReference type="PROSITE" id="PS51192">
    <property type="entry name" value="HELICASE_ATP_BIND_1"/>
    <property type="match status" value="1"/>
</dbReference>
<sequence>MKTSLQNHQVISAGFMRKRETGDELPKSGILGDSMGLGKTVVALACIVNGKPCKQPGWTPDPDGNDENMPQTTLIVVPNSLLTQWFNEISLHCEEVSKRSEWGIGLIKVFRDRDSSTTRPKDLYDADIVLTTYWDVQKSLPKVVYPKDMPEEDKAAHLEENFTKKLGLLQKVRFHSIILDEGHTIRNAASHTSQAAFNLQANHRWILSGSPMLNGSFDVYSYAYFIRHPLVYQKMTLEAWKRLYGLRKHDKRPTPLPDTLLHCIHRFTHSDELFGARLVTLPPMHHGVFETEFLPFEKVINRIIDRRFKFITRSLDKDGIEVSGSMNFLAILTMKRQLSSHPLILPTEVCDFLEPTDFEELDDVEYSSFLAAFSKTTNLHIHKQRTQCAACGRHDGQARRALPCNHVYCKTHLEDMMHEQQSATPVCKSRGCEKVIQRSTPTEMADVSFPKWQNEDGEVFPSAKTLAVKSQILNFWDRKTGDPTAKVIVFTVWRGMLEILSKIFHSEGWEHTTLHGGLDQKARDENIENFKSDPTVKILIATLTTGGTGLNLTCASKAILCEPWWHSGAEDQAFGRLYRIGQEKETTFTKIVVKNSIDEMLMDIQKKKNFDINQVLSDKKGHQMQQLQRYAAEWLEDRETS</sequence>
<evidence type="ECO:0000256" key="3">
    <source>
        <dbReference type="ARBA" id="ARBA00022806"/>
    </source>
</evidence>
<dbReference type="PROSITE" id="PS51194">
    <property type="entry name" value="HELICASE_CTER"/>
    <property type="match status" value="1"/>
</dbReference>
<protein>
    <submittedName>
        <fullName evidence="7">Uncharacterized protein</fullName>
    </submittedName>
</protein>
<dbReference type="Gene3D" id="3.40.50.10810">
    <property type="entry name" value="Tandem AAA-ATPase domain"/>
    <property type="match status" value="1"/>
</dbReference>
<evidence type="ECO:0000259" key="5">
    <source>
        <dbReference type="PROSITE" id="PS51192"/>
    </source>
</evidence>
<keyword evidence="2" id="KW-0378">Hydrolase</keyword>
<dbReference type="InterPro" id="IPR001650">
    <property type="entry name" value="Helicase_C-like"/>
</dbReference>